<keyword evidence="4" id="KW-1185">Reference proteome</keyword>
<evidence type="ECO:0000256" key="1">
    <source>
        <dbReference type="SAM" id="Phobius"/>
    </source>
</evidence>
<dbReference type="AlphaFoldDB" id="A0A4Z2DZT4"/>
<keyword evidence="3" id="KW-0675">Receptor</keyword>
<sequence>MFSCVCVFVCLCLWRSGCAISYGYYVMPDCLLNSWLHQHFVPIAIGNTLFCTGLSCYSR</sequence>
<keyword evidence="1" id="KW-0812">Transmembrane</keyword>
<evidence type="ECO:0000313" key="4">
    <source>
        <dbReference type="Proteomes" id="UP000314294"/>
    </source>
</evidence>
<name>A0A4Z2DZT4_9TELE</name>
<feature type="chain" id="PRO_5021340436" evidence="2">
    <location>
        <begin position="20"/>
        <end position="59"/>
    </location>
</feature>
<dbReference type="EMBL" id="SRLO01024889">
    <property type="protein sequence ID" value="TNN21978.1"/>
    <property type="molecule type" value="Genomic_DNA"/>
</dbReference>
<gene>
    <name evidence="3" type="primary">Paqr6</name>
    <name evidence="3" type="ORF">EYF80_067910</name>
</gene>
<proteinExistence type="predicted"/>
<keyword evidence="1" id="KW-1133">Transmembrane helix</keyword>
<evidence type="ECO:0000313" key="3">
    <source>
        <dbReference type="EMBL" id="TNN21978.1"/>
    </source>
</evidence>
<accession>A0A4Z2DZT4</accession>
<reference evidence="3 4" key="1">
    <citation type="submission" date="2019-03" db="EMBL/GenBank/DDBJ databases">
        <title>First draft genome of Liparis tanakae, snailfish: a comprehensive survey of snailfish specific genes.</title>
        <authorList>
            <person name="Kim W."/>
            <person name="Song I."/>
            <person name="Jeong J.-H."/>
            <person name="Kim D."/>
            <person name="Kim S."/>
            <person name="Ryu S."/>
            <person name="Song J.Y."/>
            <person name="Lee S.K."/>
        </authorList>
    </citation>
    <scope>NUCLEOTIDE SEQUENCE [LARGE SCALE GENOMIC DNA]</scope>
    <source>
        <tissue evidence="3">Muscle</tissue>
    </source>
</reference>
<feature type="signal peptide" evidence="2">
    <location>
        <begin position="1"/>
        <end position="19"/>
    </location>
</feature>
<keyword evidence="1" id="KW-0472">Membrane</keyword>
<feature type="transmembrane region" description="Helical" evidence="1">
    <location>
        <begin position="35"/>
        <end position="57"/>
    </location>
</feature>
<dbReference type="Proteomes" id="UP000314294">
    <property type="component" value="Unassembled WGS sequence"/>
</dbReference>
<keyword evidence="2" id="KW-0732">Signal</keyword>
<protein>
    <submittedName>
        <fullName evidence="3">Progestin and adipoQ receptor family member 6</fullName>
    </submittedName>
</protein>
<organism evidence="3 4">
    <name type="scientific">Liparis tanakae</name>
    <name type="common">Tanaka's snailfish</name>
    <dbReference type="NCBI Taxonomy" id="230148"/>
    <lineage>
        <taxon>Eukaryota</taxon>
        <taxon>Metazoa</taxon>
        <taxon>Chordata</taxon>
        <taxon>Craniata</taxon>
        <taxon>Vertebrata</taxon>
        <taxon>Euteleostomi</taxon>
        <taxon>Actinopterygii</taxon>
        <taxon>Neopterygii</taxon>
        <taxon>Teleostei</taxon>
        <taxon>Neoteleostei</taxon>
        <taxon>Acanthomorphata</taxon>
        <taxon>Eupercaria</taxon>
        <taxon>Perciformes</taxon>
        <taxon>Cottioidei</taxon>
        <taxon>Cottales</taxon>
        <taxon>Liparidae</taxon>
        <taxon>Liparis</taxon>
    </lineage>
</organism>
<evidence type="ECO:0000256" key="2">
    <source>
        <dbReference type="SAM" id="SignalP"/>
    </source>
</evidence>
<dbReference type="OrthoDB" id="529367at2759"/>
<comment type="caution">
    <text evidence="3">The sequence shown here is derived from an EMBL/GenBank/DDBJ whole genome shotgun (WGS) entry which is preliminary data.</text>
</comment>